<evidence type="ECO:0000313" key="3">
    <source>
        <dbReference type="Proteomes" id="UP000265520"/>
    </source>
</evidence>
<feature type="non-terminal residue" evidence="2">
    <location>
        <position position="77"/>
    </location>
</feature>
<proteinExistence type="predicted"/>
<dbReference type="InterPro" id="IPR041577">
    <property type="entry name" value="RT_RNaseH_2"/>
</dbReference>
<accession>A0A392UKU0</accession>
<sequence>AWSDVAQRAFDNLKEAMTKALVLALPNFEQDFMLDTDASGLGMGAVLSQHGHPVAFLSKKFCPKLLIAFTYVRELCA</sequence>
<dbReference type="SUPFAM" id="SSF56672">
    <property type="entry name" value="DNA/RNA polymerases"/>
    <property type="match status" value="1"/>
</dbReference>
<dbReference type="PANTHER" id="PTHR33064">
    <property type="entry name" value="POL PROTEIN"/>
    <property type="match status" value="1"/>
</dbReference>
<evidence type="ECO:0000259" key="1">
    <source>
        <dbReference type="Pfam" id="PF17919"/>
    </source>
</evidence>
<dbReference type="InterPro" id="IPR051320">
    <property type="entry name" value="Viral_Replic_Matur_Polypro"/>
</dbReference>
<feature type="domain" description="Reverse transcriptase/retrotransposon-derived protein RNase H-like" evidence="1">
    <location>
        <begin position="2"/>
        <end position="77"/>
    </location>
</feature>
<feature type="non-terminal residue" evidence="2">
    <location>
        <position position="1"/>
    </location>
</feature>
<name>A0A392UKU0_9FABA</name>
<dbReference type="Proteomes" id="UP000265520">
    <property type="component" value="Unassembled WGS sequence"/>
</dbReference>
<protein>
    <recommendedName>
        <fullName evidence="1">Reverse transcriptase/retrotransposon-derived protein RNase H-like domain-containing protein</fullName>
    </recommendedName>
</protein>
<dbReference type="PANTHER" id="PTHR33064:SF37">
    <property type="entry name" value="RIBONUCLEASE H"/>
    <property type="match status" value="1"/>
</dbReference>
<dbReference type="Pfam" id="PF17919">
    <property type="entry name" value="RT_RNaseH_2"/>
    <property type="match status" value="1"/>
</dbReference>
<reference evidence="2 3" key="1">
    <citation type="journal article" date="2018" name="Front. Plant Sci.">
        <title>Red Clover (Trifolium pratense) and Zigzag Clover (T. medium) - A Picture of Genomic Similarities and Differences.</title>
        <authorList>
            <person name="Dluhosova J."/>
            <person name="Istvanek J."/>
            <person name="Nedelnik J."/>
            <person name="Repkova J."/>
        </authorList>
    </citation>
    <scope>NUCLEOTIDE SEQUENCE [LARGE SCALE GENOMIC DNA]</scope>
    <source>
        <strain evidence="3">cv. 10/8</strain>
        <tissue evidence="2">Leaf</tissue>
    </source>
</reference>
<dbReference type="EMBL" id="LXQA010856669">
    <property type="protein sequence ID" value="MCI74253.1"/>
    <property type="molecule type" value="Genomic_DNA"/>
</dbReference>
<organism evidence="2 3">
    <name type="scientific">Trifolium medium</name>
    <dbReference type="NCBI Taxonomy" id="97028"/>
    <lineage>
        <taxon>Eukaryota</taxon>
        <taxon>Viridiplantae</taxon>
        <taxon>Streptophyta</taxon>
        <taxon>Embryophyta</taxon>
        <taxon>Tracheophyta</taxon>
        <taxon>Spermatophyta</taxon>
        <taxon>Magnoliopsida</taxon>
        <taxon>eudicotyledons</taxon>
        <taxon>Gunneridae</taxon>
        <taxon>Pentapetalae</taxon>
        <taxon>rosids</taxon>
        <taxon>fabids</taxon>
        <taxon>Fabales</taxon>
        <taxon>Fabaceae</taxon>
        <taxon>Papilionoideae</taxon>
        <taxon>50 kb inversion clade</taxon>
        <taxon>NPAAA clade</taxon>
        <taxon>Hologalegina</taxon>
        <taxon>IRL clade</taxon>
        <taxon>Trifolieae</taxon>
        <taxon>Trifolium</taxon>
    </lineage>
</organism>
<dbReference type="InterPro" id="IPR043502">
    <property type="entry name" value="DNA/RNA_pol_sf"/>
</dbReference>
<comment type="caution">
    <text evidence="2">The sequence shown here is derived from an EMBL/GenBank/DDBJ whole genome shotgun (WGS) entry which is preliminary data.</text>
</comment>
<dbReference type="AlphaFoldDB" id="A0A392UKU0"/>
<keyword evidence="3" id="KW-1185">Reference proteome</keyword>
<evidence type="ECO:0000313" key="2">
    <source>
        <dbReference type="EMBL" id="MCI74253.1"/>
    </source>
</evidence>